<accession>A0A7W7QZW4</accession>
<name>A0A7W7QZW4_KITKI</name>
<dbReference type="EMBL" id="JACHJV010000001">
    <property type="protein sequence ID" value="MBB4922196.1"/>
    <property type="molecule type" value="Genomic_DNA"/>
</dbReference>
<proteinExistence type="predicted"/>
<evidence type="ECO:0000313" key="2">
    <source>
        <dbReference type="Proteomes" id="UP000540506"/>
    </source>
</evidence>
<dbReference type="RefSeq" id="WP_184934407.1">
    <property type="nucleotide sequence ID" value="NZ_JACHJV010000001.1"/>
</dbReference>
<dbReference type="Proteomes" id="UP000540506">
    <property type="component" value="Unassembled WGS sequence"/>
</dbReference>
<sequence>MTADRDRLARVVRRFADDARELADQATTASADELALATQTLAEQALRLALRAARLDAAEER</sequence>
<evidence type="ECO:0000313" key="1">
    <source>
        <dbReference type="EMBL" id="MBB4922196.1"/>
    </source>
</evidence>
<reference evidence="1 2" key="1">
    <citation type="submission" date="2020-08" db="EMBL/GenBank/DDBJ databases">
        <title>Sequencing the genomes of 1000 actinobacteria strains.</title>
        <authorList>
            <person name="Klenk H.-P."/>
        </authorList>
    </citation>
    <scope>NUCLEOTIDE SEQUENCE [LARGE SCALE GENOMIC DNA]</scope>
    <source>
        <strain evidence="1 2">DSM 41654</strain>
    </source>
</reference>
<keyword evidence="2" id="KW-1185">Reference proteome</keyword>
<gene>
    <name evidence="1" type="ORF">FHR34_001189</name>
</gene>
<dbReference type="AlphaFoldDB" id="A0A7W7QZW4"/>
<organism evidence="1 2">
    <name type="scientific">Kitasatospora kifunensis</name>
    <name type="common">Streptomyces kifunensis</name>
    <dbReference type="NCBI Taxonomy" id="58351"/>
    <lineage>
        <taxon>Bacteria</taxon>
        <taxon>Bacillati</taxon>
        <taxon>Actinomycetota</taxon>
        <taxon>Actinomycetes</taxon>
        <taxon>Kitasatosporales</taxon>
        <taxon>Streptomycetaceae</taxon>
        <taxon>Kitasatospora</taxon>
    </lineage>
</organism>
<protein>
    <submittedName>
        <fullName evidence="1">Uncharacterized protein</fullName>
    </submittedName>
</protein>
<comment type="caution">
    <text evidence="1">The sequence shown here is derived from an EMBL/GenBank/DDBJ whole genome shotgun (WGS) entry which is preliminary data.</text>
</comment>